<organism evidence="4">
    <name type="scientific">Amphimedon queenslandica</name>
    <name type="common">Sponge</name>
    <dbReference type="NCBI Taxonomy" id="400682"/>
    <lineage>
        <taxon>Eukaryota</taxon>
        <taxon>Metazoa</taxon>
        <taxon>Porifera</taxon>
        <taxon>Demospongiae</taxon>
        <taxon>Heteroscleromorpha</taxon>
        <taxon>Haplosclerida</taxon>
        <taxon>Niphatidae</taxon>
        <taxon>Amphimedon</taxon>
    </lineage>
</organism>
<dbReference type="InterPro" id="IPR020472">
    <property type="entry name" value="WD40_PAC1"/>
</dbReference>
<evidence type="ECO:0000256" key="3">
    <source>
        <dbReference type="PROSITE-ProRule" id="PRU00221"/>
    </source>
</evidence>
<evidence type="ECO:0000256" key="1">
    <source>
        <dbReference type="ARBA" id="ARBA00022574"/>
    </source>
</evidence>
<dbReference type="PRINTS" id="PR00320">
    <property type="entry name" value="GPROTEINBRPT"/>
</dbReference>
<dbReference type="SUPFAM" id="SSF50978">
    <property type="entry name" value="WD40 repeat-like"/>
    <property type="match status" value="1"/>
</dbReference>
<dbReference type="PANTHER" id="PTHR19853:SF0">
    <property type="entry name" value="WD REPEAT-CONTAINING PROTEIN 3"/>
    <property type="match status" value="1"/>
</dbReference>
<dbReference type="Gene3D" id="2.130.10.10">
    <property type="entry name" value="YVTN repeat-like/Quinoprotein amine dehydrogenase"/>
    <property type="match status" value="2"/>
</dbReference>
<feature type="repeat" description="WD" evidence="3">
    <location>
        <begin position="66"/>
        <end position="107"/>
    </location>
</feature>
<evidence type="ECO:0000256" key="2">
    <source>
        <dbReference type="ARBA" id="ARBA00022737"/>
    </source>
</evidence>
<protein>
    <submittedName>
        <fullName evidence="4">Uncharacterized protein</fullName>
    </submittedName>
</protein>
<feature type="repeat" description="WD" evidence="3">
    <location>
        <begin position="460"/>
        <end position="494"/>
    </location>
</feature>
<dbReference type="PROSITE" id="PS50082">
    <property type="entry name" value="WD_REPEATS_2"/>
    <property type="match status" value="5"/>
</dbReference>
<dbReference type="GO" id="GO:0030515">
    <property type="term" value="F:snoRNA binding"/>
    <property type="evidence" value="ECO:0007669"/>
    <property type="project" value="TreeGrafter"/>
</dbReference>
<dbReference type="InterPro" id="IPR036322">
    <property type="entry name" value="WD40_repeat_dom_sf"/>
</dbReference>
<name>A0A1X7TQ12_AMPQE</name>
<dbReference type="InterPro" id="IPR001680">
    <property type="entry name" value="WD40_rpt"/>
</dbReference>
<dbReference type="InterPro" id="IPR019775">
    <property type="entry name" value="WD40_repeat_CS"/>
</dbReference>
<dbReference type="OrthoDB" id="407922at2759"/>
<dbReference type="PROSITE" id="PS50294">
    <property type="entry name" value="WD_REPEATS_REGION"/>
    <property type="match status" value="3"/>
</dbReference>
<dbReference type="GO" id="GO:0030490">
    <property type="term" value="P:maturation of SSU-rRNA"/>
    <property type="evidence" value="ECO:0007669"/>
    <property type="project" value="TreeGrafter"/>
</dbReference>
<feature type="repeat" description="WD" evidence="3">
    <location>
        <begin position="375"/>
        <end position="415"/>
    </location>
</feature>
<sequence>MPVTKQYLRYEESSAFGVVCSRKAGALLFDGHLLDKNRKGRRLALAPALDHVIIWDLKTSEKVEVLKGDSHEVTSLCLSPSSPLVAIGYDDGNIKIFNMETARDTSVTFSGHSSSVISLSFDGSGTRLVSGGKDTDVIIWDVINECGLYRLKGHKGPVTWSSFMKDNNVLITSSKDTMVKFWDLDTQHCFETLTESTSEVWGCVLLPSQSKLVTLSSDSELRVYELSPAPSHPLNVSLVGSIKRQLSTRPLGIRIDGRGSLMVVMSGDHLIEVYGIRNEEEIDKRRRKRIKKSKKKAAEAGLEWVESDTPTYVVEDQFHLLYNFNSSHRMKSCDIVQVSDNNYQLLLSLHENMLQIHSLSLSPSPSSCLHHSLTAPGHRSDIRSLCLSSDGSLLSSGSNDVIKIWRLRDQSMATCIHTLTDCGYVVSLCVVPGDRHLLAGTKSGDVHLYEISSGILLETFKAHSGSVWSVGVSPGRRGFTTCSADHDVKFWEFELITDEDRPGSNNKLCNTKT</sequence>
<dbReference type="PROSITE" id="PS00678">
    <property type="entry name" value="WD_REPEATS_1"/>
    <property type="match status" value="2"/>
</dbReference>
<dbReference type="GO" id="GO:0034388">
    <property type="term" value="C:Pwp2p-containing subcomplex of 90S preribosome"/>
    <property type="evidence" value="ECO:0007669"/>
    <property type="project" value="TreeGrafter"/>
</dbReference>
<dbReference type="InParanoid" id="A0A1X7TQ12"/>
<dbReference type="PANTHER" id="PTHR19853">
    <property type="entry name" value="WD REPEAT CONTAINING PROTEIN 3 WDR3"/>
    <property type="match status" value="1"/>
</dbReference>
<dbReference type="GO" id="GO:0032040">
    <property type="term" value="C:small-subunit processome"/>
    <property type="evidence" value="ECO:0007669"/>
    <property type="project" value="TreeGrafter"/>
</dbReference>
<proteinExistence type="predicted"/>
<feature type="repeat" description="WD" evidence="3">
    <location>
        <begin position="109"/>
        <end position="142"/>
    </location>
</feature>
<dbReference type="InterPro" id="IPR051570">
    <property type="entry name" value="TBC1_cilium_biogenesis"/>
</dbReference>
<keyword evidence="2" id="KW-0677">Repeat</keyword>
<dbReference type="Pfam" id="PF00400">
    <property type="entry name" value="WD40"/>
    <property type="match status" value="2"/>
</dbReference>
<dbReference type="STRING" id="400682.A0A1X7TQ12"/>
<evidence type="ECO:0000313" key="4">
    <source>
        <dbReference type="EnsemblMetazoa" id="Aqu2.1.17034_001"/>
    </source>
</evidence>
<accession>A0A1X7TQ12</accession>
<dbReference type="Pfam" id="PF25173">
    <property type="entry name" value="Beta-prop_WDR3_1st"/>
    <property type="match status" value="1"/>
</dbReference>
<reference evidence="4" key="1">
    <citation type="submission" date="2017-05" db="UniProtKB">
        <authorList>
            <consortium name="EnsemblMetazoa"/>
        </authorList>
    </citation>
    <scope>IDENTIFICATION</scope>
</reference>
<feature type="repeat" description="WD" evidence="3">
    <location>
        <begin position="151"/>
        <end position="192"/>
    </location>
</feature>
<keyword evidence="1 3" id="KW-0853">WD repeat</keyword>
<dbReference type="EnsemblMetazoa" id="Aqu2.1.17034_001">
    <property type="protein sequence ID" value="Aqu2.1.17034_001"/>
    <property type="gene ID" value="Aqu2.1.17034"/>
</dbReference>
<dbReference type="SMART" id="SM00320">
    <property type="entry name" value="WD40"/>
    <property type="match status" value="7"/>
</dbReference>
<dbReference type="InterPro" id="IPR015943">
    <property type="entry name" value="WD40/YVTN_repeat-like_dom_sf"/>
</dbReference>
<dbReference type="AlphaFoldDB" id="A0A1X7TQ12"/>